<proteinExistence type="predicted"/>
<name>A0A8X6WBR9_TRICX</name>
<gene>
    <name evidence="1" type="primary">NCL1_31626</name>
    <name evidence="1" type="ORF">TNCV_2622301</name>
</gene>
<keyword evidence="2" id="KW-1185">Reference proteome</keyword>
<dbReference type="AlphaFoldDB" id="A0A8X6WBR9"/>
<organism evidence="1 2">
    <name type="scientific">Trichonephila clavipes</name>
    <name type="common">Golden silk orbweaver</name>
    <name type="synonym">Nephila clavipes</name>
    <dbReference type="NCBI Taxonomy" id="2585209"/>
    <lineage>
        <taxon>Eukaryota</taxon>
        <taxon>Metazoa</taxon>
        <taxon>Ecdysozoa</taxon>
        <taxon>Arthropoda</taxon>
        <taxon>Chelicerata</taxon>
        <taxon>Arachnida</taxon>
        <taxon>Araneae</taxon>
        <taxon>Araneomorphae</taxon>
        <taxon>Entelegynae</taxon>
        <taxon>Araneoidea</taxon>
        <taxon>Nephilidae</taxon>
        <taxon>Trichonephila</taxon>
    </lineage>
</organism>
<protein>
    <submittedName>
        <fullName evidence="1">RNase H domain-containing protein</fullName>
    </submittedName>
</protein>
<dbReference type="Proteomes" id="UP000887159">
    <property type="component" value="Unassembled WGS sequence"/>
</dbReference>
<dbReference type="EMBL" id="BMAU01021401">
    <property type="protein sequence ID" value="GFY32093.1"/>
    <property type="molecule type" value="Genomic_DNA"/>
</dbReference>
<accession>A0A8X6WBR9</accession>
<reference evidence="1" key="1">
    <citation type="submission" date="2020-08" db="EMBL/GenBank/DDBJ databases">
        <title>Multicomponent nature underlies the extraordinary mechanical properties of spider dragline silk.</title>
        <authorList>
            <person name="Kono N."/>
            <person name="Nakamura H."/>
            <person name="Mori M."/>
            <person name="Yoshida Y."/>
            <person name="Ohtoshi R."/>
            <person name="Malay A.D."/>
            <person name="Moran D.A.P."/>
            <person name="Tomita M."/>
            <person name="Numata K."/>
            <person name="Arakawa K."/>
        </authorList>
    </citation>
    <scope>NUCLEOTIDE SEQUENCE</scope>
</reference>
<evidence type="ECO:0000313" key="1">
    <source>
        <dbReference type="EMBL" id="GFY32093.1"/>
    </source>
</evidence>
<comment type="caution">
    <text evidence="1">The sequence shown here is derived from an EMBL/GenBank/DDBJ whole genome shotgun (WGS) entry which is preliminary data.</text>
</comment>
<sequence>MSDHPELLKQLALEVIDRIPLDAAKIYSDGNKGETNTTGSGFLRGLGLRGNEVADDLAKIVRSNPVDPEDHMVFTLTEIYFRAKELICRNWVVPLIHPWYFQRQPGSTISFKDFRSYQTAFSRFSSGHLNCMNF</sequence>
<evidence type="ECO:0000313" key="2">
    <source>
        <dbReference type="Proteomes" id="UP000887159"/>
    </source>
</evidence>